<dbReference type="PANTHER" id="PTHR33164:SF43">
    <property type="entry name" value="HTH-TYPE TRANSCRIPTIONAL REPRESSOR YETL"/>
    <property type="match status" value="1"/>
</dbReference>
<dbReference type="Proteomes" id="UP000092565">
    <property type="component" value="Chromosome"/>
</dbReference>
<gene>
    <name evidence="2" type="ORF">JL2886_00952</name>
</gene>
<reference evidence="2 3" key="1">
    <citation type="submission" date="2016-04" db="EMBL/GenBank/DDBJ databases">
        <authorList>
            <person name="Evans L.H."/>
            <person name="Alamgir A."/>
            <person name="Owens N."/>
            <person name="Weber N.D."/>
            <person name="Virtaneva K."/>
            <person name="Barbian K."/>
            <person name="Babar A."/>
            <person name="Rosenke K."/>
        </authorList>
    </citation>
    <scope>NUCLEOTIDE SEQUENCE [LARGE SCALE GENOMIC DNA]</scope>
    <source>
        <strain evidence="2 3">JL2886</strain>
    </source>
</reference>
<dbReference type="GO" id="GO:0006950">
    <property type="term" value="P:response to stress"/>
    <property type="evidence" value="ECO:0007669"/>
    <property type="project" value="TreeGrafter"/>
</dbReference>
<dbReference type="PROSITE" id="PS50995">
    <property type="entry name" value="HTH_MARR_2"/>
    <property type="match status" value="1"/>
</dbReference>
<dbReference type="SUPFAM" id="SSF46785">
    <property type="entry name" value="Winged helix' DNA-binding domain"/>
    <property type="match status" value="1"/>
</dbReference>
<keyword evidence="3" id="KW-1185">Reference proteome</keyword>
<dbReference type="SMART" id="SM00347">
    <property type="entry name" value="HTH_MARR"/>
    <property type="match status" value="1"/>
</dbReference>
<evidence type="ECO:0000313" key="3">
    <source>
        <dbReference type="Proteomes" id="UP000092565"/>
    </source>
</evidence>
<sequence>MLSLKNAHLSSGDPMKTVIKEPEPEMGVSHVSDETLRAFVGYHMKRAFNVVQTDLARTLKPFDLRMLTYTALVLIVDNPGLRQSQLADAMDVERPNLVVIIDELERRELIVRDRVPTDRRAYALKATLAGRQLCEKAVAAVTAHEQRLLENMDATTRDTVIAAMQLIQKSLSKG</sequence>
<feature type="domain" description="HTH marR-type" evidence="1">
    <location>
        <begin position="37"/>
        <end position="172"/>
    </location>
</feature>
<dbReference type="EMBL" id="CP015124">
    <property type="protein sequence ID" value="ANP35874.1"/>
    <property type="molecule type" value="Genomic_DNA"/>
</dbReference>
<proteinExistence type="predicted"/>
<dbReference type="PANTHER" id="PTHR33164">
    <property type="entry name" value="TRANSCRIPTIONAL REGULATOR, MARR FAMILY"/>
    <property type="match status" value="1"/>
</dbReference>
<dbReference type="InterPro" id="IPR000835">
    <property type="entry name" value="HTH_MarR-typ"/>
</dbReference>
<dbReference type="InterPro" id="IPR036390">
    <property type="entry name" value="WH_DNA-bd_sf"/>
</dbReference>
<dbReference type="InterPro" id="IPR039422">
    <property type="entry name" value="MarR/SlyA-like"/>
</dbReference>
<evidence type="ECO:0000259" key="1">
    <source>
        <dbReference type="PROSITE" id="PS50995"/>
    </source>
</evidence>
<dbReference type="Pfam" id="PF01047">
    <property type="entry name" value="MarR"/>
    <property type="match status" value="1"/>
</dbReference>
<evidence type="ECO:0000313" key="2">
    <source>
        <dbReference type="EMBL" id="ANP35874.1"/>
    </source>
</evidence>
<accession>A0A1B0ZP60</accession>
<dbReference type="InterPro" id="IPR036388">
    <property type="entry name" value="WH-like_DNA-bd_sf"/>
</dbReference>
<dbReference type="AlphaFoldDB" id="A0A1B0ZP60"/>
<dbReference type="Gene3D" id="1.10.10.10">
    <property type="entry name" value="Winged helix-like DNA-binding domain superfamily/Winged helix DNA-binding domain"/>
    <property type="match status" value="1"/>
</dbReference>
<dbReference type="PATRIC" id="fig|60890.4.peg.926"/>
<dbReference type="PRINTS" id="PR00598">
    <property type="entry name" value="HTHMARR"/>
</dbReference>
<name>A0A1B0ZP60_9RHOB</name>
<dbReference type="GO" id="GO:0003700">
    <property type="term" value="F:DNA-binding transcription factor activity"/>
    <property type="evidence" value="ECO:0007669"/>
    <property type="project" value="InterPro"/>
</dbReference>
<protein>
    <submittedName>
        <fullName evidence="2">MarR family transcriptional regulator</fullName>
    </submittedName>
</protein>
<organism evidence="2 3">
    <name type="scientific">Phaeobacter gallaeciensis</name>
    <dbReference type="NCBI Taxonomy" id="60890"/>
    <lineage>
        <taxon>Bacteria</taxon>
        <taxon>Pseudomonadati</taxon>
        <taxon>Pseudomonadota</taxon>
        <taxon>Alphaproteobacteria</taxon>
        <taxon>Rhodobacterales</taxon>
        <taxon>Roseobacteraceae</taxon>
        <taxon>Phaeobacter</taxon>
    </lineage>
</organism>